<dbReference type="EMBL" id="JAEKNN010000053">
    <property type="protein sequence ID" value="MBJ7609893.1"/>
    <property type="molecule type" value="Genomic_DNA"/>
</dbReference>
<feature type="region of interest" description="Disordered" evidence="1">
    <location>
        <begin position="160"/>
        <end position="180"/>
    </location>
</feature>
<evidence type="ECO:0000313" key="3">
    <source>
        <dbReference type="Proteomes" id="UP000614410"/>
    </source>
</evidence>
<organism evidence="2 3">
    <name type="scientific">Candidatus Amunia macphersoniae</name>
    <dbReference type="NCBI Taxonomy" id="3127014"/>
    <lineage>
        <taxon>Bacteria</taxon>
        <taxon>Bacillati</taxon>
        <taxon>Candidatus Dormiibacterota</taxon>
        <taxon>Candidatus Dormibacteria</taxon>
        <taxon>Candidatus Aeolococcales</taxon>
        <taxon>Candidatus Aeolococcaceae</taxon>
        <taxon>Candidatus Amunia</taxon>
    </lineage>
</organism>
<gene>
    <name evidence="2" type="ORF">JF887_10770</name>
</gene>
<protein>
    <submittedName>
        <fullName evidence="2">Uncharacterized protein</fullName>
    </submittedName>
</protein>
<dbReference type="Proteomes" id="UP000614410">
    <property type="component" value="Unassembled WGS sequence"/>
</dbReference>
<sequence length="180" mass="19853">MPAVVISFLDGEVLHAEIPELSFDMPVIEAEVRGVEPNNQRAILPLTAITQILVGSPEPAPATDVTAAWDRAAFHFIDGQVIRASIEPGALLGRHGGIWRVVPPGDAELITLAIPYCALKAVFQIRQWDSRPFSERGEGNGTRIDTVTRVLAERERHLEDLATPEQRRPLMSRVGRRRAP</sequence>
<reference evidence="2 3" key="1">
    <citation type="submission" date="2020-10" db="EMBL/GenBank/DDBJ databases">
        <title>Ca. Dormibacterota MAGs.</title>
        <authorList>
            <person name="Montgomery K."/>
        </authorList>
    </citation>
    <scope>NUCLEOTIDE SEQUENCE [LARGE SCALE GENOMIC DNA]</scope>
    <source>
        <strain evidence="2">Mitchell_Peninsula_5</strain>
    </source>
</reference>
<dbReference type="AlphaFoldDB" id="A0A934NFG0"/>
<accession>A0A934NFG0</accession>
<name>A0A934NFG0_9BACT</name>
<evidence type="ECO:0000256" key="1">
    <source>
        <dbReference type="SAM" id="MobiDB-lite"/>
    </source>
</evidence>
<comment type="caution">
    <text evidence="2">The sequence shown here is derived from an EMBL/GenBank/DDBJ whole genome shotgun (WGS) entry which is preliminary data.</text>
</comment>
<proteinExistence type="predicted"/>
<evidence type="ECO:0000313" key="2">
    <source>
        <dbReference type="EMBL" id="MBJ7609893.1"/>
    </source>
</evidence>